<sequence>MHPSCEGLRARPPAASVLDVSTQTAGAPPLVEAGSHWRALLRDLWLPVPLAMVAAIETAAAGGELDLLRTVIAVTTVLGLVGRRHQPALTAAWVATGLAVESASTESPDEIGVLIAIIVAAFYVGGLESRRELVLGLGMLGLSVTVSIALDPSDSLANVPPTLLLFLGVPAGLGAAFGRRGRALAGMAVVNEDLRREAAEAVAAERRRLSHELHDVVSHAVTLIAVTAEAGATVVRSDPGAAERSLAAIADTSRDALAELQALLALLEADAPDPATAGLARLDALVGGVRATGAVVELIRHGQLPELTRDVDLAAYRVVQEAMTNALRHSRTPRLRVEVVGDEDHATLRVVSSGAAHRSTYGGTGRGLVGLRDRVEALGGELAVGQADDGSYVVEATLPGAGR</sequence>
<dbReference type="Gene3D" id="1.20.5.1930">
    <property type="match status" value="1"/>
</dbReference>
<evidence type="ECO:0000256" key="3">
    <source>
        <dbReference type="ARBA" id="ARBA00022553"/>
    </source>
</evidence>
<evidence type="ECO:0000259" key="9">
    <source>
        <dbReference type="Pfam" id="PF02518"/>
    </source>
</evidence>
<evidence type="ECO:0000256" key="5">
    <source>
        <dbReference type="ARBA" id="ARBA00022741"/>
    </source>
</evidence>
<dbReference type="InterPro" id="IPR050482">
    <property type="entry name" value="Sensor_HK_TwoCompSys"/>
</dbReference>
<evidence type="ECO:0000256" key="2">
    <source>
        <dbReference type="ARBA" id="ARBA00012438"/>
    </source>
</evidence>
<evidence type="ECO:0000313" key="11">
    <source>
        <dbReference type="EMBL" id="RHW24133.1"/>
    </source>
</evidence>
<dbReference type="GO" id="GO:0000155">
    <property type="term" value="F:phosphorelay sensor kinase activity"/>
    <property type="evidence" value="ECO:0007669"/>
    <property type="project" value="InterPro"/>
</dbReference>
<dbReference type="CDD" id="cd16917">
    <property type="entry name" value="HATPase_UhpB-NarQ-NarX-like"/>
    <property type="match status" value="1"/>
</dbReference>
<dbReference type="Pfam" id="PF02518">
    <property type="entry name" value="HATPase_c"/>
    <property type="match status" value="1"/>
</dbReference>
<keyword evidence="3" id="KW-0597">Phosphoprotein</keyword>
<reference evidence="11 12" key="1">
    <citation type="submission" date="2018-09" db="EMBL/GenBank/DDBJ databases">
        <title>Genome sequencing of Nocardioides immobilis CCTCC AB 2017083 for comparison to Nocardioides silvaticus.</title>
        <authorList>
            <person name="Li C."/>
            <person name="Wang G."/>
        </authorList>
    </citation>
    <scope>NUCLEOTIDE SEQUENCE [LARGE SCALE GENOMIC DNA]</scope>
    <source>
        <strain evidence="11 12">CCTCC AB 2017083</strain>
    </source>
</reference>
<evidence type="ECO:0000256" key="6">
    <source>
        <dbReference type="ARBA" id="ARBA00022777"/>
    </source>
</evidence>
<organism evidence="11 12">
    <name type="scientific">Nocardioides immobilis</name>
    <dbReference type="NCBI Taxonomy" id="2049295"/>
    <lineage>
        <taxon>Bacteria</taxon>
        <taxon>Bacillati</taxon>
        <taxon>Actinomycetota</taxon>
        <taxon>Actinomycetes</taxon>
        <taxon>Propionibacteriales</taxon>
        <taxon>Nocardioidaceae</taxon>
        <taxon>Nocardioides</taxon>
    </lineage>
</organism>
<evidence type="ECO:0000256" key="7">
    <source>
        <dbReference type="ARBA" id="ARBA00022840"/>
    </source>
</evidence>
<keyword evidence="8" id="KW-0902">Two-component regulatory system</keyword>
<comment type="catalytic activity">
    <reaction evidence="1">
        <text>ATP + protein L-histidine = ADP + protein N-phospho-L-histidine.</text>
        <dbReference type="EC" id="2.7.13.3"/>
    </reaction>
</comment>
<evidence type="ECO:0000256" key="8">
    <source>
        <dbReference type="ARBA" id="ARBA00023012"/>
    </source>
</evidence>
<proteinExistence type="predicted"/>
<dbReference type="PANTHER" id="PTHR24421:SF10">
    <property type="entry name" value="NITRATE_NITRITE SENSOR PROTEIN NARQ"/>
    <property type="match status" value="1"/>
</dbReference>
<keyword evidence="12" id="KW-1185">Reference proteome</keyword>
<dbReference type="InterPro" id="IPR003594">
    <property type="entry name" value="HATPase_dom"/>
</dbReference>
<evidence type="ECO:0000256" key="4">
    <source>
        <dbReference type="ARBA" id="ARBA00022679"/>
    </source>
</evidence>
<dbReference type="InterPro" id="IPR011712">
    <property type="entry name" value="Sig_transdc_His_kin_sub3_dim/P"/>
</dbReference>
<evidence type="ECO:0000313" key="12">
    <source>
        <dbReference type="Proteomes" id="UP000283644"/>
    </source>
</evidence>
<dbReference type="EMBL" id="QXGH01000035">
    <property type="protein sequence ID" value="RHW24133.1"/>
    <property type="molecule type" value="Genomic_DNA"/>
</dbReference>
<dbReference type="GO" id="GO:0046983">
    <property type="term" value="F:protein dimerization activity"/>
    <property type="evidence" value="ECO:0007669"/>
    <property type="project" value="InterPro"/>
</dbReference>
<dbReference type="GO" id="GO:0016020">
    <property type="term" value="C:membrane"/>
    <property type="evidence" value="ECO:0007669"/>
    <property type="project" value="InterPro"/>
</dbReference>
<evidence type="ECO:0000259" key="10">
    <source>
        <dbReference type="Pfam" id="PF07730"/>
    </source>
</evidence>
<evidence type="ECO:0000256" key="1">
    <source>
        <dbReference type="ARBA" id="ARBA00000085"/>
    </source>
</evidence>
<dbReference type="GO" id="GO:0005524">
    <property type="term" value="F:ATP binding"/>
    <property type="evidence" value="ECO:0007669"/>
    <property type="project" value="UniProtKB-KW"/>
</dbReference>
<keyword evidence="5" id="KW-0547">Nucleotide-binding</keyword>
<name>A0A417XUU9_9ACTN</name>
<dbReference type="AlphaFoldDB" id="A0A417XUU9"/>
<dbReference type="OrthoDB" id="227596at2"/>
<dbReference type="SUPFAM" id="SSF55874">
    <property type="entry name" value="ATPase domain of HSP90 chaperone/DNA topoisomerase II/histidine kinase"/>
    <property type="match status" value="1"/>
</dbReference>
<dbReference type="EC" id="2.7.13.3" evidence="2"/>
<dbReference type="Proteomes" id="UP000283644">
    <property type="component" value="Unassembled WGS sequence"/>
</dbReference>
<accession>A0A417XUU9</accession>
<keyword evidence="6" id="KW-0418">Kinase</keyword>
<dbReference type="Gene3D" id="3.30.565.10">
    <property type="entry name" value="Histidine kinase-like ATPase, C-terminal domain"/>
    <property type="match status" value="1"/>
</dbReference>
<feature type="domain" description="Histidine kinase/HSP90-like ATPase" evidence="9">
    <location>
        <begin position="314"/>
        <end position="399"/>
    </location>
</feature>
<gene>
    <name evidence="11" type="ORF">D0Z08_25765</name>
</gene>
<keyword evidence="4" id="KW-0808">Transferase</keyword>
<dbReference type="InterPro" id="IPR036890">
    <property type="entry name" value="HATPase_C_sf"/>
</dbReference>
<keyword evidence="7" id="KW-0067">ATP-binding</keyword>
<dbReference type="Pfam" id="PF07730">
    <property type="entry name" value="HisKA_3"/>
    <property type="match status" value="1"/>
</dbReference>
<comment type="caution">
    <text evidence="11">The sequence shown here is derived from an EMBL/GenBank/DDBJ whole genome shotgun (WGS) entry which is preliminary data.</text>
</comment>
<protein>
    <recommendedName>
        <fullName evidence="2">histidine kinase</fullName>
        <ecNumber evidence="2">2.7.13.3</ecNumber>
    </recommendedName>
</protein>
<feature type="domain" description="Signal transduction histidine kinase subgroup 3 dimerisation and phosphoacceptor" evidence="10">
    <location>
        <begin position="205"/>
        <end position="268"/>
    </location>
</feature>
<dbReference type="PANTHER" id="PTHR24421">
    <property type="entry name" value="NITRATE/NITRITE SENSOR PROTEIN NARX-RELATED"/>
    <property type="match status" value="1"/>
</dbReference>